<dbReference type="SMART" id="SM00825">
    <property type="entry name" value="PKS_KS"/>
    <property type="match status" value="2"/>
</dbReference>
<evidence type="ECO:0000313" key="9">
    <source>
        <dbReference type="EMBL" id="ALX87678.1"/>
    </source>
</evidence>
<dbReference type="InterPro" id="IPR014030">
    <property type="entry name" value="Ketoacyl_synth_N"/>
</dbReference>
<sequence>MPHAERLRRAVLLIKKMEAQLAAERASRRAPIAIIGSACRLPGGVADRDALWKVLRDGTETAEAVPAARWQMAANTHAGARWGAFIDDVDCFDPSLFGVSPREAAQADPQQRLALELVWAALEDAGMAPDGLHGTRAGVWLGMSGGDYSSMLSWSRPTGLDLHGMTGAIAAFLPGRLSYALGLQGPSMTVDTACSSSLVAVHLACNSLRAGETSLALVGGINLMLWGMHNDGLAGSGALSPDGKCYTFDSRANGYVRGEGGGVFVLKRLEDAQRDDDRILATILGSAVNHNGRSTGLTTPNGLAQQDLLRDALADAGLSAGDLDVLEVHGTGTPLGDSIEVDAIRAALGTGGERPLWMGSVKANLGHLEAAAGVPSLLKLILALRHEQLPPQATFRSLNPLIDLADSRLRIAERAVPWPSGERPRRAGMSGFGMSGTNAHLIIGEAPARAEPAAGPERPVHVLPLATTDQPAMARRIAQMSAWIHSHPEARAGDVAAAAARRMARLPVRAAVVAADLPGLEAGLERLAAGTSGPGAVRGAAIEMRPRIGWLFTGQGAQRADMGRGLYEHHPGFRETLDRCADALGRAHDLREVMWSSDGRLDRTGWTQPALFALEVSLAALWRQWGIEPEVLVGHSVGEIAAACVAGVFSIEDGMRLVEARARLMDALPEGGAMVAVRGQPARIERAVASAEGVSVAAFNGPDQVVISGASDAVQALASELAEAGLRAKALTVSHAFHSELMEPMLEDFRAALRDIRFHPPELPLVSNLRGELAGPEVASADYWVEHVRAPVRFLEGMRAAHAVGVDHYLEIGPQPVLCRLGATCVPAGGGETWLPSLQRTRDDWEVIANTVAQLHSLGADIDFAAFDEPFARRWVDLPCYPFERRRFPLPAIAEPDVSELSELSDLGDAAFVRGTERMASPRQPVRAERSSGLVHVVHWTAVADLPESQPAGQWVVLHEGAPLAGELASALGAVTVELGHSIPACDGLIILLGRDGEPADEAARQTRAALDILAALRDRRPAPRTVWITRGASAPGREPSGLAGAALAGMLRCLALEQPELSPRWIDLAGAGDEGELVACLIRELGASEPEVRLWGTRRQLPRLDALSRLPGVLEAPAGPHLRLVRGQGNSLDALSIAAWQPGPLAPDEVRVRVRAAALNFRDVLSVLGMYPDDIGEPGGEVVGEVEALGSEVVGLSVGDRVMGGGQGGLADRVDIPAMQLVQVPDTLSDVEAATLPIAGGTALFALAELARVQPGQRVLIHAGAGGVGMAAIHIARMLGAEVLATASPGKHALLRELGVELIANSRSPDFGERLRAASGGRGVHVVLNSLTGRFIDEGLSLLEPGGVFVELGKRDVRDPAAIAAGWPGVRYEVLDLTALPIEEFHANSQRVADIAARGDLPALRRSLYSLQRAPEALRRLGAGETVGKVVVRPPSANPVFPTACPVLITGGRGALGRAVARWLVQHGVRHLVLAGRSEPGQDDLEFAAALGEQVEQVVLDVCDEHALAELLARLGPLGGVVHAAGVLDDAMLHNTDAERAARVMAPKVQGAWNLHRQTLNRPPDLFVVFSSVAGVFGNPGQSAYAAGNAFLDALMAWRAEMGLPGTSVAWGAWEGEGMAAGIDRTRIEAAGLRMLQPEAALQALAEALASGLPRTVATPLPTGRMGKGAPALLAHLGEVRGPAAATGAAAAASSQVANLGPDALREQLARRVANLLGHSGLVSIRRPLHELGLDSLMAVELRNGLAAWTGLELPATLAFDYPSVDAIASLIEGSLEPVQAAEEAPTRTDEPIAIVGLGCRFPGADNPQALWQIVLKQQVMVRPVPAERWPADAWPAPEEPGGLPRAAAFLDRVDQLDAGFFDLSAGEARDMDPQQRLLLEVGWEALEDAGIPPLSLEGSNTGTYVGICCSDFRELCGDSALGVHGGTGTLHSVASGRLAYVLGLNGPAITVDTACSSSLLAVHLACQALRSGEVDLALAGGANVILSPRSSVEINRLSALSPQGRSLSFSADANGYGRGEGCGVVVLKRLSDAVRAGDRIVSLILGDASNHDGRSNGLTAPHSGAQKKVIQQALRRAGVAGREVELIEAHGTGTPLGDPIEVQALDAVLREGRERPVVLGSLKAGLGHAEAAAGIAGLLKVALAIQAGVLPAQPPVGALNPHVAWDRLKVDVIEQPQPWPSERRIAGVSSFGLSGTNVHVVLGAPPPVETSPTPLQGVLHLPLSARSAPALRELARAWAERLEQSSLADLLHTARVGRSHLEHRVCVCGHDAEQLAAALRLFAESGTLEPDELARRFMAGEQVEWPLIPGARIVSAPTMRWQRRRYWPRGLDSASLVPGGASARGETAPDGVNVTDVADIADVGAWLSEHLVELLNLEPEAVTRDAELAALGLDSMLSLELGEAIRDELELTVYPRELAEIRTLAELETLLGRLADERVSLQARPAAAPHDAEPELGAPLEPELESPLGPEGERLRGAPLREGPVFVLSAPRSGSTLLRVMLAGHSRLFAPPELHLLVAADLAAWRDSPRHLDEGLLEALVQLGQGTPEDVRALIDQWVAEGLSIADTYRRLMDLCAPLALVDKSPSSVMDRDALMRVAREFPDARFVWLVRHPLAVVESMIRRRIHAVVGAVEDPQTFAEQTWCQSVDNALALRDEVGAERFVTLRYEALVRDPAAAMAHLCDALGLAYEDALLRPYEGERMTDGLHDGSLSIGDPGFKERRDIEPTLADAWREVRLPRPPSAALCERAQRLGYPVASQRELVSDLVLSTWGPESGDAVVCIHGHLDQGPLWTPVADRLAAQGLRVLAPDLRGHGRSPHGSLGLFEHLADLDALLAAQAPGRIVLVGHSLGALIAAFYAAARPERVAKLVLLDPGLPSPLSEGPGAALARALDRRRDAAHAPMAGLDEAARRLRRAIPDLSEAWSRELAERVSEQRGEHRVWRWDPRLRVLSGEGFDRDTALEILASQHAPVTVAFAARGDRARPEDRRAIEDALGSATFVELDTASHHLHLARTEDVVGLIVERAAAQSTMSSPDRSTNAP</sequence>
<gene>
    <name evidence="9" type="primary">hlaB</name>
    <name evidence="8" type="ordered locus">Hoch_0799</name>
</gene>
<dbReference type="Pfam" id="PF13469">
    <property type="entry name" value="Sulfotransfer_3"/>
    <property type="match status" value="1"/>
</dbReference>
<evidence type="ECO:0000256" key="3">
    <source>
        <dbReference type="ARBA" id="ARBA00022679"/>
    </source>
</evidence>
<dbReference type="SUPFAM" id="SSF53901">
    <property type="entry name" value="Thiolase-like"/>
    <property type="match status" value="2"/>
</dbReference>
<dbReference type="InterPro" id="IPR016035">
    <property type="entry name" value="Acyl_Trfase/lysoPLipase"/>
</dbReference>
<dbReference type="InterPro" id="IPR020806">
    <property type="entry name" value="PKS_PP-bd"/>
</dbReference>
<dbReference type="HOGENOM" id="CLU_225957_0_0_7"/>
<dbReference type="EMBL" id="CP001804">
    <property type="protein sequence ID" value="ACY13415.1"/>
    <property type="molecule type" value="Genomic_DNA"/>
</dbReference>
<dbReference type="Gene3D" id="3.40.366.10">
    <property type="entry name" value="Malonyl-Coenzyme A Acyl Carrier Protein, domain 2"/>
    <property type="match status" value="1"/>
</dbReference>
<dbReference type="InterPro" id="IPR036736">
    <property type="entry name" value="ACP-like_sf"/>
</dbReference>
<dbReference type="Pfam" id="PF02801">
    <property type="entry name" value="Ketoacyl-synt_C"/>
    <property type="match status" value="2"/>
</dbReference>
<dbReference type="InterPro" id="IPR036291">
    <property type="entry name" value="NAD(P)-bd_dom_sf"/>
</dbReference>
<dbReference type="FunFam" id="3.40.366.10:FF:000002">
    <property type="entry name" value="Probable polyketide synthase 2"/>
    <property type="match status" value="1"/>
</dbReference>
<dbReference type="Pfam" id="PF08659">
    <property type="entry name" value="KR"/>
    <property type="match status" value="1"/>
</dbReference>
<dbReference type="eggNOG" id="COG2267">
    <property type="taxonomic scope" value="Bacteria"/>
</dbReference>
<keyword evidence="3" id="KW-0808">Transferase</keyword>
<dbReference type="GO" id="GO:0004315">
    <property type="term" value="F:3-oxoacyl-[acyl-carrier-protein] synthase activity"/>
    <property type="evidence" value="ECO:0007669"/>
    <property type="project" value="InterPro"/>
</dbReference>
<dbReference type="eggNOG" id="COG4424">
    <property type="taxonomic scope" value="Bacteria"/>
</dbReference>
<dbReference type="SUPFAM" id="SSF47336">
    <property type="entry name" value="ACP-like"/>
    <property type="match status" value="2"/>
</dbReference>
<feature type="domain" description="Carrier" evidence="6">
    <location>
        <begin position="2360"/>
        <end position="2437"/>
    </location>
</feature>
<dbReference type="Gene3D" id="1.10.1200.10">
    <property type="entry name" value="ACP-like"/>
    <property type="match status" value="2"/>
</dbReference>
<dbReference type="GO" id="GO:0004312">
    <property type="term" value="F:fatty acid synthase activity"/>
    <property type="evidence" value="ECO:0007669"/>
    <property type="project" value="TreeGrafter"/>
</dbReference>
<dbReference type="InterPro" id="IPR009081">
    <property type="entry name" value="PP-bd_ACP"/>
</dbReference>
<dbReference type="Gene3D" id="3.40.47.10">
    <property type="match status" value="2"/>
</dbReference>
<keyword evidence="1" id="KW-0596">Phosphopantetheine</keyword>
<evidence type="ECO:0000313" key="8">
    <source>
        <dbReference type="EMBL" id="ACY13415.1"/>
    </source>
</evidence>
<dbReference type="Gene3D" id="3.40.50.1820">
    <property type="entry name" value="alpha/beta hydrolase"/>
    <property type="match status" value="1"/>
</dbReference>
<dbReference type="PANTHER" id="PTHR43775:SF37">
    <property type="entry name" value="SI:DKEY-61P9.11"/>
    <property type="match status" value="1"/>
</dbReference>
<dbReference type="InterPro" id="IPR050091">
    <property type="entry name" value="PKS_NRPS_Biosynth_Enz"/>
</dbReference>
<feature type="domain" description="Ketosynthase family 3 (KS3)" evidence="7">
    <location>
        <begin position="29"/>
        <end position="445"/>
    </location>
</feature>
<reference evidence="9" key="2">
    <citation type="journal article" date="2016" name="Molecules">
        <title>Isolation and Biosynthetic Analysis of Haliamide, a New PKS-NRPS Hybrid Metabolite from the Marine Myxobacterium Haliangium ochraceum.</title>
        <authorList>
            <person name="Sun Y."/>
            <person name="Tomura T."/>
            <person name="Sato J."/>
            <person name="Iizuka T."/>
            <person name="Fudou R."/>
            <person name="Ojika M."/>
        </authorList>
    </citation>
    <scope>NUCLEOTIDE SEQUENCE</scope>
    <source>
        <strain evidence="9">SMP-2</strain>
    </source>
</reference>
<dbReference type="GO" id="GO:0031177">
    <property type="term" value="F:phosphopantetheine binding"/>
    <property type="evidence" value="ECO:0007669"/>
    <property type="project" value="InterPro"/>
</dbReference>
<dbReference type="SUPFAM" id="SSF52540">
    <property type="entry name" value="P-loop containing nucleoside triphosphate hydrolases"/>
    <property type="match status" value="1"/>
</dbReference>
<dbReference type="Pfam" id="PF00109">
    <property type="entry name" value="ketoacyl-synt"/>
    <property type="match status" value="2"/>
</dbReference>
<protein>
    <submittedName>
        <fullName evidence="8">KR domain protein</fullName>
    </submittedName>
    <submittedName>
        <fullName evidence="9">Polyketide synthase</fullName>
    </submittedName>
</protein>
<dbReference type="InterPro" id="IPR016036">
    <property type="entry name" value="Malonyl_transacylase_ACP-bd"/>
</dbReference>
<dbReference type="STRING" id="502025.Hoch_0799"/>
<dbReference type="InterPro" id="IPR016039">
    <property type="entry name" value="Thiolase-like"/>
</dbReference>
<dbReference type="PANTHER" id="PTHR43775">
    <property type="entry name" value="FATTY ACID SYNTHASE"/>
    <property type="match status" value="1"/>
</dbReference>
<keyword evidence="2" id="KW-0597">Phosphoprotein</keyword>
<dbReference type="InterPro" id="IPR018201">
    <property type="entry name" value="Ketoacyl_synth_AS"/>
</dbReference>
<dbReference type="InterPro" id="IPR014031">
    <property type="entry name" value="Ketoacyl_synth_C"/>
</dbReference>
<dbReference type="GO" id="GO:0006633">
    <property type="term" value="P:fatty acid biosynthetic process"/>
    <property type="evidence" value="ECO:0007669"/>
    <property type="project" value="InterPro"/>
</dbReference>
<dbReference type="InterPro" id="IPR013154">
    <property type="entry name" value="ADH-like_N"/>
</dbReference>
<dbReference type="InterPro" id="IPR013968">
    <property type="entry name" value="PKS_KR"/>
</dbReference>
<dbReference type="PROSITE" id="PS50075">
    <property type="entry name" value="CARRIER"/>
    <property type="match status" value="2"/>
</dbReference>
<evidence type="ECO:0000259" key="7">
    <source>
        <dbReference type="PROSITE" id="PS52004"/>
    </source>
</evidence>
<dbReference type="Pfam" id="PF00561">
    <property type="entry name" value="Abhydrolase_1"/>
    <property type="match status" value="1"/>
</dbReference>
<dbReference type="Pfam" id="PF00550">
    <property type="entry name" value="PP-binding"/>
    <property type="match status" value="2"/>
</dbReference>
<dbReference type="RefSeq" id="WP_012826038.1">
    <property type="nucleotide sequence ID" value="NC_013440.1"/>
</dbReference>
<evidence type="ECO:0000256" key="1">
    <source>
        <dbReference type="ARBA" id="ARBA00022450"/>
    </source>
</evidence>
<reference evidence="8 10" key="1">
    <citation type="journal article" date="2010" name="Stand. Genomic Sci.">
        <title>Complete genome sequence of Haliangium ochraceum type strain (SMP-2).</title>
        <authorList>
            <consortium name="US DOE Joint Genome Institute (JGI-PGF)"/>
            <person name="Ivanova N."/>
            <person name="Daum C."/>
            <person name="Lang E."/>
            <person name="Abt B."/>
            <person name="Kopitz M."/>
            <person name="Saunders E."/>
            <person name="Lapidus A."/>
            <person name="Lucas S."/>
            <person name="Glavina Del Rio T."/>
            <person name="Nolan M."/>
            <person name="Tice H."/>
            <person name="Copeland A."/>
            <person name="Cheng J.F."/>
            <person name="Chen F."/>
            <person name="Bruce D."/>
            <person name="Goodwin L."/>
            <person name="Pitluck S."/>
            <person name="Mavromatis K."/>
            <person name="Pati A."/>
            <person name="Mikhailova N."/>
            <person name="Chen A."/>
            <person name="Palaniappan K."/>
            <person name="Land M."/>
            <person name="Hauser L."/>
            <person name="Chang Y.J."/>
            <person name="Jeffries C.D."/>
            <person name="Detter J.C."/>
            <person name="Brettin T."/>
            <person name="Rohde M."/>
            <person name="Goker M."/>
            <person name="Bristow J."/>
            <person name="Markowitz V."/>
            <person name="Eisen J.A."/>
            <person name="Hugenholtz P."/>
            <person name="Kyrpides N.C."/>
            <person name="Klenk H.P."/>
        </authorList>
    </citation>
    <scope>NUCLEOTIDE SEQUENCE [LARGE SCALE GENOMIC DNA]</scope>
    <source>
        <strain evidence="8">DSM 14365</strain>
        <strain evidence="10">DSM 14365 / CIP 107738 / JCM 11303 / AJ 13395 / SMP-2</strain>
    </source>
</reference>
<dbReference type="Gene3D" id="3.90.180.10">
    <property type="entry name" value="Medium-chain alcohol dehydrogenases, catalytic domain"/>
    <property type="match status" value="1"/>
</dbReference>
<feature type="compositionally biased region" description="Low complexity" evidence="5">
    <location>
        <begin position="2457"/>
        <end position="2472"/>
    </location>
</feature>
<feature type="region of interest" description="Disordered" evidence="5">
    <location>
        <begin position="2445"/>
        <end position="2479"/>
    </location>
</feature>
<dbReference type="Proteomes" id="UP000001880">
    <property type="component" value="Chromosome"/>
</dbReference>
<dbReference type="GO" id="GO:0016491">
    <property type="term" value="F:oxidoreductase activity"/>
    <property type="evidence" value="ECO:0007669"/>
    <property type="project" value="InterPro"/>
</dbReference>
<dbReference type="InterPro" id="IPR057326">
    <property type="entry name" value="KR_dom"/>
</dbReference>
<dbReference type="Gene3D" id="3.30.70.3290">
    <property type="match status" value="2"/>
</dbReference>
<dbReference type="SMART" id="SM00829">
    <property type="entry name" value="PKS_ER"/>
    <property type="match status" value="1"/>
</dbReference>
<dbReference type="PROSITE" id="PS00606">
    <property type="entry name" value="KS3_1"/>
    <property type="match status" value="2"/>
</dbReference>
<dbReference type="EMBL" id="KU516824">
    <property type="protein sequence ID" value="ALX87678.1"/>
    <property type="molecule type" value="Genomic_DNA"/>
</dbReference>
<dbReference type="Pfam" id="PF16197">
    <property type="entry name" value="KAsynt_C_assoc"/>
    <property type="match status" value="2"/>
</dbReference>
<dbReference type="KEGG" id="hoh:Hoch_0799"/>
<dbReference type="InterPro" id="IPR020841">
    <property type="entry name" value="PKS_Beta-ketoAc_synthase_dom"/>
</dbReference>
<dbReference type="InterPro" id="IPR032821">
    <property type="entry name" value="PKS_assoc"/>
</dbReference>
<dbReference type="eggNOG" id="COG3321">
    <property type="taxonomic scope" value="Bacteria"/>
</dbReference>
<dbReference type="Pfam" id="PF00698">
    <property type="entry name" value="Acyl_transf_1"/>
    <property type="match status" value="1"/>
</dbReference>
<name>D0LN44_HALO1</name>
<dbReference type="CDD" id="cd05195">
    <property type="entry name" value="enoyl_red"/>
    <property type="match status" value="1"/>
</dbReference>
<feature type="domain" description="Carrier" evidence="6">
    <location>
        <begin position="1701"/>
        <end position="1777"/>
    </location>
</feature>
<dbReference type="FunFam" id="3.40.50.720:FF:000209">
    <property type="entry name" value="Polyketide synthase Pks12"/>
    <property type="match status" value="1"/>
</dbReference>
<evidence type="ECO:0000313" key="10">
    <source>
        <dbReference type="Proteomes" id="UP000001880"/>
    </source>
</evidence>
<dbReference type="SUPFAM" id="SSF52151">
    <property type="entry name" value="FabD/lysophospholipase-like"/>
    <property type="match status" value="1"/>
</dbReference>
<dbReference type="SUPFAM" id="SSF53474">
    <property type="entry name" value="alpha/beta-Hydrolases"/>
    <property type="match status" value="1"/>
</dbReference>
<dbReference type="OrthoDB" id="3337911at2"/>
<accession>D0LN44</accession>
<dbReference type="SUPFAM" id="SSF55048">
    <property type="entry name" value="Probable ACP-binding domain of malonyl-CoA ACP transacylase"/>
    <property type="match status" value="1"/>
</dbReference>
<dbReference type="PROSITE" id="PS00012">
    <property type="entry name" value="PHOSPHOPANTETHEINE"/>
    <property type="match status" value="2"/>
</dbReference>
<dbReference type="Gene3D" id="3.40.50.300">
    <property type="entry name" value="P-loop containing nucleotide triphosphate hydrolases"/>
    <property type="match status" value="1"/>
</dbReference>
<dbReference type="InterPro" id="IPR006162">
    <property type="entry name" value="Ppantetheine_attach_site"/>
</dbReference>
<dbReference type="InterPro" id="IPR001227">
    <property type="entry name" value="Ac_transferase_dom_sf"/>
</dbReference>
<dbReference type="InterPro" id="IPR000073">
    <property type="entry name" value="AB_hydrolase_1"/>
</dbReference>
<proteinExistence type="predicted"/>
<dbReference type="PRINTS" id="PR00111">
    <property type="entry name" value="ABHYDROLASE"/>
</dbReference>
<dbReference type="SMART" id="SM00823">
    <property type="entry name" value="PKS_PP"/>
    <property type="match status" value="2"/>
</dbReference>
<dbReference type="InterPro" id="IPR029058">
    <property type="entry name" value="AB_hydrolase_fold"/>
</dbReference>
<dbReference type="PROSITE" id="PS52004">
    <property type="entry name" value="KS3_2"/>
    <property type="match status" value="2"/>
</dbReference>
<evidence type="ECO:0000256" key="2">
    <source>
        <dbReference type="ARBA" id="ARBA00022553"/>
    </source>
</evidence>
<dbReference type="SMART" id="SM00827">
    <property type="entry name" value="PKS_AT"/>
    <property type="match status" value="1"/>
</dbReference>
<feature type="domain" description="Ketosynthase family 3 (KS3)" evidence="7">
    <location>
        <begin position="1791"/>
        <end position="2206"/>
    </location>
</feature>
<evidence type="ECO:0000256" key="5">
    <source>
        <dbReference type="SAM" id="MobiDB-lite"/>
    </source>
</evidence>
<dbReference type="Gene3D" id="3.40.50.720">
    <property type="entry name" value="NAD(P)-binding Rossmann-like Domain"/>
    <property type="match status" value="3"/>
</dbReference>
<organism evidence="8 10">
    <name type="scientific">Haliangium ochraceum (strain DSM 14365 / JCM 11303 / SMP-2)</name>
    <dbReference type="NCBI Taxonomy" id="502025"/>
    <lineage>
        <taxon>Bacteria</taxon>
        <taxon>Pseudomonadati</taxon>
        <taxon>Myxococcota</taxon>
        <taxon>Polyangia</taxon>
        <taxon>Haliangiales</taxon>
        <taxon>Kofleriaceae</taxon>
        <taxon>Haliangium</taxon>
    </lineage>
</organism>
<evidence type="ECO:0000259" key="6">
    <source>
        <dbReference type="PROSITE" id="PS50075"/>
    </source>
</evidence>
<dbReference type="InterPro" id="IPR027417">
    <property type="entry name" value="P-loop_NTPase"/>
</dbReference>
<dbReference type="InterPro" id="IPR014043">
    <property type="entry name" value="Acyl_transferase_dom"/>
</dbReference>
<dbReference type="SUPFAM" id="SSF50129">
    <property type="entry name" value="GroES-like"/>
    <property type="match status" value="1"/>
</dbReference>
<dbReference type="Pfam" id="PF13602">
    <property type="entry name" value="ADH_zinc_N_2"/>
    <property type="match status" value="1"/>
</dbReference>
<keyword evidence="4" id="KW-0511">Multifunctional enzyme</keyword>
<dbReference type="InterPro" id="IPR011032">
    <property type="entry name" value="GroES-like_sf"/>
</dbReference>
<dbReference type="SUPFAM" id="SSF51735">
    <property type="entry name" value="NAD(P)-binding Rossmann-fold domains"/>
    <property type="match status" value="3"/>
</dbReference>
<dbReference type="SMART" id="SM00822">
    <property type="entry name" value="PKS_KR"/>
    <property type="match status" value="1"/>
</dbReference>
<keyword evidence="10" id="KW-1185">Reference proteome</keyword>
<dbReference type="Pfam" id="PF08240">
    <property type="entry name" value="ADH_N"/>
    <property type="match status" value="1"/>
</dbReference>
<dbReference type="CDD" id="cd00833">
    <property type="entry name" value="PKS"/>
    <property type="match status" value="2"/>
</dbReference>
<evidence type="ECO:0000256" key="4">
    <source>
        <dbReference type="ARBA" id="ARBA00023268"/>
    </source>
</evidence>
<dbReference type="eggNOG" id="COG0604">
    <property type="taxonomic scope" value="Bacteria"/>
</dbReference>
<dbReference type="InterPro" id="IPR020843">
    <property type="entry name" value="ER"/>
</dbReference>